<dbReference type="InterPro" id="IPR000847">
    <property type="entry name" value="LysR_HTH_N"/>
</dbReference>
<keyword evidence="4" id="KW-0804">Transcription</keyword>
<gene>
    <name evidence="6" type="primary">gcvA</name>
    <name evidence="6" type="ORF">NCTC10526_00174</name>
</gene>
<name>A0A379LH56_9GAMM</name>
<evidence type="ECO:0000313" key="6">
    <source>
        <dbReference type="EMBL" id="SUD89868.1"/>
    </source>
</evidence>
<protein>
    <submittedName>
        <fullName evidence="6">Gcv operon activator</fullName>
    </submittedName>
</protein>
<dbReference type="PROSITE" id="PS50931">
    <property type="entry name" value="HTH_LYSR"/>
    <property type="match status" value="1"/>
</dbReference>
<evidence type="ECO:0000256" key="4">
    <source>
        <dbReference type="ARBA" id="ARBA00023163"/>
    </source>
</evidence>
<dbReference type="GO" id="GO:0006351">
    <property type="term" value="P:DNA-templated transcription"/>
    <property type="evidence" value="ECO:0007669"/>
    <property type="project" value="TreeGrafter"/>
</dbReference>
<dbReference type="SUPFAM" id="SSF46785">
    <property type="entry name" value="Winged helix' DNA-binding domain"/>
    <property type="match status" value="1"/>
</dbReference>
<keyword evidence="3" id="KW-0238">DNA-binding</keyword>
<keyword evidence="2" id="KW-0805">Transcription regulation</keyword>
<dbReference type="Gene3D" id="3.40.190.10">
    <property type="entry name" value="Periplasmic binding protein-like II"/>
    <property type="match status" value="2"/>
</dbReference>
<evidence type="ECO:0000256" key="1">
    <source>
        <dbReference type="ARBA" id="ARBA00009437"/>
    </source>
</evidence>
<dbReference type="EMBL" id="UGVC01000001">
    <property type="protein sequence ID" value="SUD89868.1"/>
    <property type="molecule type" value="Genomic_DNA"/>
</dbReference>
<dbReference type="Pfam" id="PF00126">
    <property type="entry name" value="HTH_1"/>
    <property type="match status" value="1"/>
</dbReference>
<accession>A0A379LH56</accession>
<dbReference type="RefSeq" id="WP_028858653.1">
    <property type="nucleotide sequence ID" value="NZ_CAJHAQ010000001.1"/>
</dbReference>
<evidence type="ECO:0000256" key="2">
    <source>
        <dbReference type="ARBA" id="ARBA00023015"/>
    </source>
</evidence>
<dbReference type="AlphaFoldDB" id="A0A379LH56"/>
<dbReference type="Pfam" id="PF03466">
    <property type="entry name" value="LysR_substrate"/>
    <property type="match status" value="1"/>
</dbReference>
<reference evidence="6 7" key="1">
    <citation type="submission" date="2018-06" db="EMBL/GenBank/DDBJ databases">
        <authorList>
            <consortium name="Pathogen Informatics"/>
            <person name="Doyle S."/>
        </authorList>
    </citation>
    <scope>NUCLEOTIDE SEQUENCE [LARGE SCALE GENOMIC DNA]</scope>
    <source>
        <strain evidence="6 7">NCTC10526</strain>
    </source>
</reference>
<feature type="domain" description="HTH lysR-type" evidence="5">
    <location>
        <begin position="5"/>
        <end position="62"/>
    </location>
</feature>
<dbReference type="Proteomes" id="UP000254123">
    <property type="component" value="Unassembled WGS sequence"/>
</dbReference>
<dbReference type="InterPro" id="IPR036390">
    <property type="entry name" value="WH_DNA-bd_sf"/>
</dbReference>
<evidence type="ECO:0000259" key="5">
    <source>
        <dbReference type="PROSITE" id="PS50931"/>
    </source>
</evidence>
<organism evidence="6 7">
    <name type="scientific">Psychrobacter phenylpyruvicus</name>
    <dbReference type="NCBI Taxonomy" id="29432"/>
    <lineage>
        <taxon>Bacteria</taxon>
        <taxon>Pseudomonadati</taxon>
        <taxon>Pseudomonadota</taxon>
        <taxon>Gammaproteobacteria</taxon>
        <taxon>Moraxellales</taxon>
        <taxon>Moraxellaceae</taxon>
        <taxon>Psychrobacter</taxon>
    </lineage>
</organism>
<dbReference type="PANTHER" id="PTHR30537:SF74">
    <property type="entry name" value="HTH-TYPE TRANSCRIPTIONAL REGULATOR TRPI"/>
    <property type="match status" value="1"/>
</dbReference>
<keyword evidence="7" id="KW-1185">Reference proteome</keyword>
<dbReference type="InterPro" id="IPR058163">
    <property type="entry name" value="LysR-type_TF_proteobact-type"/>
</dbReference>
<dbReference type="PANTHER" id="PTHR30537">
    <property type="entry name" value="HTH-TYPE TRANSCRIPTIONAL REGULATOR"/>
    <property type="match status" value="1"/>
</dbReference>
<dbReference type="STRING" id="1123034.GCA_000685805_01073"/>
<dbReference type="PRINTS" id="PR00039">
    <property type="entry name" value="HTHLYSR"/>
</dbReference>
<evidence type="ECO:0000256" key="3">
    <source>
        <dbReference type="ARBA" id="ARBA00023125"/>
    </source>
</evidence>
<dbReference type="GO" id="GO:0003700">
    <property type="term" value="F:DNA-binding transcription factor activity"/>
    <property type="evidence" value="ECO:0007669"/>
    <property type="project" value="InterPro"/>
</dbReference>
<dbReference type="FunFam" id="1.10.10.10:FF:000001">
    <property type="entry name" value="LysR family transcriptional regulator"/>
    <property type="match status" value="1"/>
</dbReference>
<dbReference type="SUPFAM" id="SSF53850">
    <property type="entry name" value="Periplasmic binding protein-like II"/>
    <property type="match status" value="1"/>
</dbReference>
<sequence>MIERLSLNSLKYFYYVATYGSVTMAAQKLFVTQSAVSKQLKNLENDLGIDLFDRVNKTLVLTSKGEHLFSCCQQVFPQLDRCLLSLSKSQTLRQQLVLSCEPTIAMKWLIPRLVNFNQLETGFEIVLLTGGGPVDFQSSAVDLALRRNDFDWGKGIYQEKIADEHVVAVRNANLKQHRTLLLSSSRPQLWNQLTHSKLLNDELLTYSQLVLDHFYLCIEACLTGLGTAVVSSYMVEQELANQSLQLVQPPVADSSSYHLLSATPFYEDSRKVQFKMWLQQQMLDSEATFSAI</sequence>
<comment type="similarity">
    <text evidence="1">Belongs to the LysR transcriptional regulatory family.</text>
</comment>
<proteinExistence type="inferred from homology"/>
<dbReference type="InterPro" id="IPR036388">
    <property type="entry name" value="WH-like_DNA-bd_sf"/>
</dbReference>
<dbReference type="Gene3D" id="1.10.10.10">
    <property type="entry name" value="Winged helix-like DNA-binding domain superfamily/Winged helix DNA-binding domain"/>
    <property type="match status" value="1"/>
</dbReference>
<evidence type="ECO:0000313" key="7">
    <source>
        <dbReference type="Proteomes" id="UP000254123"/>
    </source>
</evidence>
<dbReference type="InterPro" id="IPR005119">
    <property type="entry name" value="LysR_subst-bd"/>
</dbReference>
<dbReference type="GO" id="GO:0043565">
    <property type="term" value="F:sequence-specific DNA binding"/>
    <property type="evidence" value="ECO:0007669"/>
    <property type="project" value="TreeGrafter"/>
</dbReference>